<dbReference type="Gene3D" id="3.30.9.10">
    <property type="entry name" value="D-Amino Acid Oxidase, subunit A, domain 2"/>
    <property type="match status" value="1"/>
</dbReference>
<dbReference type="OrthoDB" id="9342835at2"/>
<evidence type="ECO:0000256" key="1">
    <source>
        <dbReference type="ARBA" id="ARBA00023002"/>
    </source>
</evidence>
<dbReference type="SUPFAM" id="SSF51905">
    <property type="entry name" value="FAD/NAD(P)-binding domain"/>
    <property type="match status" value="1"/>
</dbReference>
<dbReference type="PANTHER" id="PTHR13847">
    <property type="entry name" value="SARCOSINE DEHYDROGENASE-RELATED"/>
    <property type="match status" value="1"/>
</dbReference>
<keyword evidence="1" id="KW-0560">Oxidoreductase</keyword>
<protein>
    <submittedName>
        <fullName evidence="3">FAD-binding oxidoreductase</fullName>
    </submittedName>
</protein>
<evidence type="ECO:0000313" key="4">
    <source>
        <dbReference type="Proteomes" id="UP000288587"/>
    </source>
</evidence>
<dbReference type="AlphaFoldDB" id="A0A437LRH5"/>
<gene>
    <name evidence="3" type="ORF">EOD73_03080</name>
</gene>
<dbReference type="Pfam" id="PF01266">
    <property type="entry name" value="DAO"/>
    <property type="match status" value="1"/>
</dbReference>
<dbReference type="GO" id="GO:0016491">
    <property type="term" value="F:oxidoreductase activity"/>
    <property type="evidence" value="ECO:0007669"/>
    <property type="project" value="UniProtKB-KW"/>
</dbReference>
<proteinExistence type="predicted"/>
<organism evidence="3 4">
    <name type="scientific">Inhella crocodyli</name>
    <dbReference type="NCBI Taxonomy" id="2499851"/>
    <lineage>
        <taxon>Bacteria</taxon>
        <taxon>Pseudomonadati</taxon>
        <taxon>Pseudomonadota</taxon>
        <taxon>Betaproteobacteria</taxon>
        <taxon>Burkholderiales</taxon>
        <taxon>Sphaerotilaceae</taxon>
        <taxon>Inhella</taxon>
    </lineage>
</organism>
<evidence type="ECO:0000259" key="2">
    <source>
        <dbReference type="Pfam" id="PF01266"/>
    </source>
</evidence>
<evidence type="ECO:0000313" key="3">
    <source>
        <dbReference type="EMBL" id="RVT88010.1"/>
    </source>
</evidence>
<dbReference type="RefSeq" id="WP_127680751.1">
    <property type="nucleotide sequence ID" value="NZ_SACM01000001.1"/>
</dbReference>
<dbReference type="InterPro" id="IPR036188">
    <property type="entry name" value="FAD/NAD-bd_sf"/>
</dbReference>
<dbReference type="Proteomes" id="UP000288587">
    <property type="component" value="Unassembled WGS sequence"/>
</dbReference>
<reference evidence="3 4" key="1">
    <citation type="submission" date="2019-01" db="EMBL/GenBank/DDBJ databases">
        <authorList>
            <person name="Chen W.-M."/>
        </authorList>
    </citation>
    <scope>NUCLEOTIDE SEQUENCE [LARGE SCALE GENOMIC DNA]</scope>
    <source>
        <strain evidence="3 4">CCP-18</strain>
    </source>
</reference>
<comment type="caution">
    <text evidence="3">The sequence shown here is derived from an EMBL/GenBank/DDBJ whole genome shotgun (WGS) entry which is preliminary data.</text>
</comment>
<dbReference type="GO" id="GO:0005737">
    <property type="term" value="C:cytoplasm"/>
    <property type="evidence" value="ECO:0007669"/>
    <property type="project" value="TreeGrafter"/>
</dbReference>
<accession>A0A437LRH5</accession>
<keyword evidence="4" id="KW-1185">Reference proteome</keyword>
<dbReference type="InterPro" id="IPR006076">
    <property type="entry name" value="FAD-dep_OxRdtase"/>
</dbReference>
<dbReference type="PANTHER" id="PTHR13847:SF281">
    <property type="entry name" value="FAD DEPENDENT OXIDOREDUCTASE DOMAIN-CONTAINING PROTEIN"/>
    <property type="match status" value="1"/>
</dbReference>
<feature type="domain" description="FAD dependent oxidoreductase" evidence="2">
    <location>
        <begin position="29"/>
        <end position="379"/>
    </location>
</feature>
<sequence length="431" mass="46799">MPLPDNTYYQATAPQADLPALVGDRHAEVAVLGAGLAGLAVACGLQDRGIAQVAVLEAHAVGHGASGRNGGFVFGGYSRDPARLLADWGPETARTLYGLTRDAVALIRQRIERFDIDCDRVEGGAWWVDWFDTARSRRAMAGQARLMAQHFGVQWDAIGPDEVREGLATQRYGGALVERDAFHFHPLRYAQGLARAVTGQGGAVHPHSPVLRVERLGNEWRLHTPQGRLCAPQLVVAGGGYLQRVLPRLERARLPIATYVLVTEPLADHPVRTPAAVYDNRFAFDYYRRPPDGRLLWGGRISILERHPERIAQLLKADLLKVYPQLASARIDFAWGGLMSYAAHQMPQLGRLSDGLWFAQAFGGHGVAPTTVAGELLAEAMACGGAVDATWARYGLVPVFGRLGLLGAQAQYSWAELKDAIHEALGGPSLH</sequence>
<dbReference type="EMBL" id="SACM01000001">
    <property type="protein sequence ID" value="RVT88010.1"/>
    <property type="molecule type" value="Genomic_DNA"/>
</dbReference>
<name>A0A437LRH5_9BURK</name>
<dbReference type="Gene3D" id="3.50.50.60">
    <property type="entry name" value="FAD/NAD(P)-binding domain"/>
    <property type="match status" value="1"/>
</dbReference>